<sequence length="1223" mass="135893">MKFYIQLKRKLLLCTSTKGILSKQTVMRINLTCILLLMTLMQVSASGFAQRLTLSRKNITLEQLFREIKAQSGYDFLYEPQELRSAKRISINVNGAQLRNVLDEAFNHQPLTYTIDQNTIVVRRKEKSLFESISDFFKKINISGKVTDQKGNPLPGATVKVKGSSKAVITNAQGNFRLNDVEEGVVLVVSYIGYKPKEIAGRAGFMNIVLDESSAELAAVAITGSTGYQKISKDRATGSYDVVGQEVLSRRPVSNLSTALQGTVAGLQAKENLDGSVSFLLRGAGTMNSTTNQPLAVTQPLVVVDGFAISGFDFNNINPNDVESVTVLKDAAALSIWGSRGANGVIVITTKTPKAGKSNVEVQAFTRISDMIDLDQVMRQAKSPDHIRYEKLAFDRNLVLFPYAGGFTEIQKPLTLAQEQLFAFRNGTITESQLNSELARLSAIDNRSQIREELMQRAILNQVNLRFSGGTEKMRTAASLLYENNREGFKKRGYDRVVLNFNNNFKATSFLTFNFGANVSYRKNDFSGVGGQSGTDIAEIEELSPYELLLNEDGSYGVNLRRLNRVELSKLPLNKFPYQDWSYNLLREVRGRERTNENISVRLQGGVTAKILSGLNFDGTAQYEKRKINSRSYFNEETFEVRNYVNSYLEYNDATKAVGKIYLPKGGILRTSQGIYDGSNLREGDFQSYTLRGQFNFDKKIGNKHQITAIAGSEIVDELTTGQNNPTAWGYFPEKNQITVPPYGYGSSVNPLRTFDNPVAAAPLPPLGSLFPTDGGNTILSWRSNRLASFYTSAGYTFDGKYSLSGSVRSDASNFITDNPKLRWTPLWSVGAMWNAGNENFIKPLKWIDALNVRLTYGSNGLANQTVSTQTLVNIGTSPNASTGLISGTIGTVGNELLRWERTYTTNFGIDFSLFGRKLFGKFDAYNKIGKDIVGNIALASATGTTSARVNNAGISNKGIEIELGTLVTISRDFAYNTNLTYAYNKNKVTKLYFPALVAFEMIDGQYVEERPVGAVYAYNYAGMIDGVPYVEGPNQTPSTMNAVTLHNRGLGREFLRYEGTAIPPHTLGWINNFSYRNFNLMVVMTGTFGGKFRRPVFNYSTTVGSSKTSVDRFVADVFAGDPTMPEFPKLNESNSYLWSRYTPNLHGLVESSSFMELKEVNLEYFLPKSWANKASFSNIKVYAQMRNMGLLYTNNSKNYHPEWLPGTNRPVGTYTFGLNLQF</sequence>
<comment type="caution">
    <text evidence="1">The sequence shown here is derived from an EMBL/GenBank/DDBJ whole genome shotgun (WGS) entry which is preliminary data.</text>
</comment>
<evidence type="ECO:0000313" key="2">
    <source>
        <dbReference type="Proteomes" id="UP001246858"/>
    </source>
</evidence>
<reference evidence="1" key="1">
    <citation type="submission" date="2023-07" db="EMBL/GenBank/DDBJ databases">
        <title>Sorghum-associated microbial communities from plants grown in Nebraska, USA.</title>
        <authorList>
            <person name="Schachtman D."/>
        </authorList>
    </citation>
    <scope>NUCLEOTIDE SEQUENCE</scope>
    <source>
        <strain evidence="1">2697</strain>
    </source>
</reference>
<evidence type="ECO:0000313" key="1">
    <source>
        <dbReference type="EMBL" id="MDR6782186.1"/>
    </source>
</evidence>
<protein>
    <submittedName>
        <fullName evidence="1">TonB-linked SusC/RagA family outer membrane protein</fullName>
    </submittedName>
</protein>
<proteinExistence type="predicted"/>
<accession>A0ACC6KSK4</accession>
<name>A0ACC6KSK4_9SPHI</name>
<dbReference type="EMBL" id="JAVDTF010000001">
    <property type="protein sequence ID" value="MDR6782186.1"/>
    <property type="molecule type" value="Genomic_DNA"/>
</dbReference>
<keyword evidence="2" id="KW-1185">Reference proteome</keyword>
<organism evidence="1 2">
    <name type="scientific">Pedobacter africanus</name>
    <dbReference type="NCBI Taxonomy" id="151894"/>
    <lineage>
        <taxon>Bacteria</taxon>
        <taxon>Pseudomonadati</taxon>
        <taxon>Bacteroidota</taxon>
        <taxon>Sphingobacteriia</taxon>
        <taxon>Sphingobacteriales</taxon>
        <taxon>Sphingobacteriaceae</taxon>
        <taxon>Pedobacter</taxon>
    </lineage>
</organism>
<dbReference type="Proteomes" id="UP001246858">
    <property type="component" value="Unassembled WGS sequence"/>
</dbReference>
<gene>
    <name evidence="1" type="ORF">J2X78_000738</name>
</gene>